<dbReference type="STRING" id="169427.SAMN05192548_10954"/>
<dbReference type="PANTHER" id="PTHR30086">
    <property type="entry name" value="ARGININE EXPORTER PROTEIN ARGO"/>
    <property type="match status" value="1"/>
</dbReference>
<evidence type="ECO:0000256" key="1">
    <source>
        <dbReference type="ARBA" id="ARBA00004651"/>
    </source>
</evidence>
<sequence length="235" mass="25268">MKPGTFDYNPSLNAHPVHETQRVKGDNMLDLSTLGTFIAVVLGLFLIPGPAVLLVLTRTVHGGRKAGILTGLGVAVGDFVHTLGAAVGLSALLMTSALAFNAVKFVGAAYLVYLGIRALREKQANAQRPAVASVSASKAFFQAIPAEVLNPKTALFFLAFLPQFVRPEHGSSFLQFATLGLIFVGMSALYTTLIVLTIRPLGRLVKRLTWLTRWQNKIIGVLFISLGLRVATQTR</sequence>
<evidence type="ECO:0000313" key="7">
    <source>
        <dbReference type="EMBL" id="SHL26897.1"/>
    </source>
</evidence>
<protein>
    <submittedName>
        <fullName evidence="7">Threonine/homoserine/homoserine lactone efflux protein</fullName>
    </submittedName>
</protein>
<evidence type="ECO:0000256" key="3">
    <source>
        <dbReference type="ARBA" id="ARBA00022692"/>
    </source>
</evidence>
<reference evidence="7 8" key="1">
    <citation type="submission" date="2016-11" db="EMBL/GenBank/DDBJ databases">
        <authorList>
            <person name="Jaros S."/>
            <person name="Januszkiewicz K."/>
            <person name="Wedrychowicz H."/>
        </authorList>
    </citation>
    <scope>NUCLEOTIDE SEQUENCE [LARGE SCALE GENOMIC DNA]</scope>
    <source>
        <strain evidence="7 8">LMG 20594</strain>
    </source>
</reference>
<dbReference type="GO" id="GO:0015171">
    <property type="term" value="F:amino acid transmembrane transporter activity"/>
    <property type="evidence" value="ECO:0007669"/>
    <property type="project" value="TreeGrafter"/>
</dbReference>
<feature type="transmembrane region" description="Helical" evidence="6">
    <location>
        <begin position="34"/>
        <end position="56"/>
    </location>
</feature>
<dbReference type="Proteomes" id="UP000184395">
    <property type="component" value="Unassembled WGS sequence"/>
</dbReference>
<feature type="transmembrane region" description="Helical" evidence="6">
    <location>
        <begin position="68"/>
        <end position="92"/>
    </location>
</feature>
<name>A0A1M6Z907_9BURK</name>
<accession>A0A1M6Z907</accession>
<dbReference type="AlphaFoldDB" id="A0A1M6Z907"/>
<dbReference type="Pfam" id="PF01810">
    <property type="entry name" value="LysE"/>
    <property type="match status" value="1"/>
</dbReference>
<organism evidence="7 8">
    <name type="scientific">Paraburkholderia terricola</name>
    <dbReference type="NCBI Taxonomy" id="169427"/>
    <lineage>
        <taxon>Bacteria</taxon>
        <taxon>Pseudomonadati</taxon>
        <taxon>Pseudomonadota</taxon>
        <taxon>Betaproteobacteria</taxon>
        <taxon>Burkholderiales</taxon>
        <taxon>Burkholderiaceae</taxon>
        <taxon>Paraburkholderia</taxon>
    </lineage>
</organism>
<dbReference type="EMBL" id="FRAB01000095">
    <property type="protein sequence ID" value="SHL26897.1"/>
    <property type="molecule type" value="Genomic_DNA"/>
</dbReference>
<keyword evidence="5 6" id="KW-0472">Membrane</keyword>
<evidence type="ECO:0000256" key="5">
    <source>
        <dbReference type="ARBA" id="ARBA00023136"/>
    </source>
</evidence>
<keyword evidence="2" id="KW-1003">Cell membrane</keyword>
<comment type="subcellular location">
    <subcellularLocation>
        <location evidence="1">Cell membrane</location>
        <topology evidence="1">Multi-pass membrane protein</topology>
    </subcellularLocation>
</comment>
<dbReference type="PANTHER" id="PTHR30086:SF20">
    <property type="entry name" value="ARGININE EXPORTER PROTEIN ARGO-RELATED"/>
    <property type="match status" value="1"/>
</dbReference>
<proteinExistence type="predicted"/>
<feature type="transmembrane region" description="Helical" evidence="6">
    <location>
        <begin position="173"/>
        <end position="198"/>
    </location>
</feature>
<dbReference type="GO" id="GO:0005886">
    <property type="term" value="C:plasma membrane"/>
    <property type="evidence" value="ECO:0007669"/>
    <property type="project" value="UniProtKB-SubCell"/>
</dbReference>
<keyword evidence="3 6" id="KW-0812">Transmembrane</keyword>
<feature type="transmembrane region" description="Helical" evidence="6">
    <location>
        <begin position="140"/>
        <end position="161"/>
    </location>
</feature>
<dbReference type="InterPro" id="IPR001123">
    <property type="entry name" value="LeuE-type"/>
</dbReference>
<gene>
    <name evidence="7" type="ORF">SAMN05192548_10954</name>
</gene>
<evidence type="ECO:0000256" key="6">
    <source>
        <dbReference type="SAM" id="Phobius"/>
    </source>
</evidence>
<keyword evidence="4 6" id="KW-1133">Transmembrane helix</keyword>
<evidence type="ECO:0000256" key="2">
    <source>
        <dbReference type="ARBA" id="ARBA00022475"/>
    </source>
</evidence>
<evidence type="ECO:0000313" key="8">
    <source>
        <dbReference type="Proteomes" id="UP000184395"/>
    </source>
</evidence>
<dbReference type="PIRSF" id="PIRSF006324">
    <property type="entry name" value="LeuE"/>
    <property type="match status" value="1"/>
</dbReference>
<feature type="transmembrane region" description="Helical" evidence="6">
    <location>
        <begin position="98"/>
        <end position="119"/>
    </location>
</feature>
<evidence type="ECO:0000256" key="4">
    <source>
        <dbReference type="ARBA" id="ARBA00022989"/>
    </source>
</evidence>